<dbReference type="STRING" id="1302685.SAMN05444408_10871"/>
<evidence type="ECO:0000256" key="1">
    <source>
        <dbReference type="SAM" id="MobiDB-lite"/>
    </source>
</evidence>
<protein>
    <submittedName>
        <fullName evidence="2">Uncharacterized protein</fullName>
    </submittedName>
</protein>
<reference evidence="3" key="1">
    <citation type="submission" date="2016-11" db="EMBL/GenBank/DDBJ databases">
        <authorList>
            <person name="Varghese N."/>
            <person name="Submissions S."/>
        </authorList>
    </citation>
    <scope>NUCLEOTIDE SEQUENCE [LARGE SCALE GENOMIC DNA]</scope>
    <source>
        <strain evidence="3">DSM 26898</strain>
    </source>
</reference>
<dbReference type="EMBL" id="FQVO01000008">
    <property type="protein sequence ID" value="SHF06071.1"/>
    <property type="molecule type" value="Genomic_DNA"/>
</dbReference>
<sequence length="40" mass="4518">MKYPVKFTGYQNTIMNKKDPSSANIKTVSDKANSQKVNKI</sequence>
<feature type="region of interest" description="Disordered" evidence="1">
    <location>
        <begin position="16"/>
        <end position="40"/>
    </location>
</feature>
<proteinExistence type="predicted"/>
<accession>A0A1M4YK09</accession>
<gene>
    <name evidence="2" type="ORF">SAMN05444408_10871</name>
</gene>
<evidence type="ECO:0000313" key="2">
    <source>
        <dbReference type="EMBL" id="SHF06071.1"/>
    </source>
</evidence>
<organism evidence="2 3">
    <name type="scientific">Chryseobacterium takakiae</name>
    <dbReference type="NCBI Taxonomy" id="1302685"/>
    <lineage>
        <taxon>Bacteria</taxon>
        <taxon>Pseudomonadati</taxon>
        <taxon>Bacteroidota</taxon>
        <taxon>Flavobacteriia</taxon>
        <taxon>Flavobacteriales</taxon>
        <taxon>Weeksellaceae</taxon>
        <taxon>Chryseobacterium group</taxon>
        <taxon>Chryseobacterium</taxon>
    </lineage>
</organism>
<dbReference type="Proteomes" id="UP000184236">
    <property type="component" value="Unassembled WGS sequence"/>
</dbReference>
<dbReference type="AlphaFoldDB" id="A0A1M4YK09"/>
<keyword evidence="3" id="KW-1185">Reference proteome</keyword>
<name>A0A1M4YK09_9FLAO</name>
<evidence type="ECO:0000313" key="3">
    <source>
        <dbReference type="Proteomes" id="UP000184236"/>
    </source>
</evidence>